<dbReference type="PANTHER" id="PTHR11461:SF20">
    <property type="entry name" value="ALPHA-2-ANTIPLASMIN"/>
    <property type="match status" value="1"/>
</dbReference>
<dbReference type="SUPFAM" id="SSF56574">
    <property type="entry name" value="Serpins"/>
    <property type="match status" value="1"/>
</dbReference>
<dbReference type="AlphaFoldDB" id="A0A671NRH0"/>
<dbReference type="Gene3D" id="3.30.497.10">
    <property type="entry name" value="Antithrombin, subunit I, domain 2"/>
    <property type="match status" value="1"/>
</dbReference>
<sequence length="446" mass="49308">MLPRVCASNETDDGTVNCNDVLSLEAQRAVGGAVAKLGLALLEKLQPGSEQPNIIISPLSVSLALAELALGAKNKTEDKLLEVLKAKELPNFHETLSCLQEQLTAKAVKMASRLYLIPGKELMQTDFVDRALNLYKSEPAHLTSIEEVNRWVEESTKGHITNFMSSLPPNVILMLINAIHFKGEWQSRFDSKFTVKDIFYTDKKTSVKVDMMMGSKYPLSMFVDRKDGTQVARFPFQGNMSLLVVMPVPAHGNLSNAAAKLNISDMYEHFQSEKSMHVKLPKFKLQYKQDLRQALTSMGLGLLFTGPDLSRIAPGPLEVSGVQHASSMELSEEGAEASAATSVTLVRTVPTFAVNMPFIFALVDDASYMPLFLGMVTNPNPGATTEQSDDPKTETESIMTPSKVSQNDGTLNDSPHMENMLSYMLNMWKETVPQQFLRHQKMEDGN</sequence>
<dbReference type="SMART" id="SM00093">
    <property type="entry name" value="SERPIN"/>
    <property type="match status" value="1"/>
</dbReference>
<dbReference type="PANTHER" id="PTHR11461">
    <property type="entry name" value="SERINE PROTEASE INHIBITOR, SERPIN"/>
    <property type="match status" value="1"/>
</dbReference>
<reference evidence="4" key="2">
    <citation type="submission" date="2025-09" db="UniProtKB">
        <authorList>
            <consortium name="Ensembl"/>
        </authorList>
    </citation>
    <scope>IDENTIFICATION</scope>
</reference>
<comment type="similarity">
    <text evidence="1">Belongs to the serpin family.</text>
</comment>
<organism evidence="4 5">
    <name type="scientific">Sinocyclocheilus anshuiensis</name>
    <dbReference type="NCBI Taxonomy" id="1608454"/>
    <lineage>
        <taxon>Eukaryota</taxon>
        <taxon>Metazoa</taxon>
        <taxon>Chordata</taxon>
        <taxon>Craniata</taxon>
        <taxon>Vertebrata</taxon>
        <taxon>Euteleostomi</taxon>
        <taxon>Actinopterygii</taxon>
        <taxon>Neopterygii</taxon>
        <taxon>Teleostei</taxon>
        <taxon>Ostariophysi</taxon>
        <taxon>Cypriniformes</taxon>
        <taxon>Cyprinidae</taxon>
        <taxon>Cyprininae</taxon>
        <taxon>Sinocyclocheilus</taxon>
    </lineage>
</organism>
<reference evidence="4" key="1">
    <citation type="submission" date="2025-08" db="UniProtKB">
        <authorList>
            <consortium name="Ensembl"/>
        </authorList>
    </citation>
    <scope>IDENTIFICATION</scope>
</reference>
<evidence type="ECO:0000313" key="5">
    <source>
        <dbReference type="Proteomes" id="UP000472260"/>
    </source>
</evidence>
<dbReference type="Proteomes" id="UP000472260">
    <property type="component" value="Unassembled WGS sequence"/>
</dbReference>
<dbReference type="GO" id="GO:0005615">
    <property type="term" value="C:extracellular space"/>
    <property type="evidence" value="ECO:0007669"/>
    <property type="project" value="InterPro"/>
</dbReference>
<dbReference type="InterPro" id="IPR000215">
    <property type="entry name" value="Serpin_fam"/>
</dbReference>
<dbReference type="InterPro" id="IPR036186">
    <property type="entry name" value="Serpin_sf"/>
</dbReference>
<accession>A0A671NRH0</accession>
<dbReference type="InterPro" id="IPR042178">
    <property type="entry name" value="Serpin_sf_1"/>
</dbReference>
<dbReference type="InterPro" id="IPR042185">
    <property type="entry name" value="Serpin_sf_2"/>
</dbReference>
<gene>
    <name evidence="4" type="primary">serpinf2a</name>
</gene>
<feature type="domain" description="Serpin" evidence="3">
    <location>
        <begin position="39"/>
        <end position="379"/>
    </location>
</feature>
<dbReference type="GO" id="GO:0004867">
    <property type="term" value="F:serine-type endopeptidase inhibitor activity"/>
    <property type="evidence" value="ECO:0007669"/>
    <property type="project" value="InterPro"/>
</dbReference>
<evidence type="ECO:0000313" key="4">
    <source>
        <dbReference type="Ensembl" id="ENSSANP00000048826.1"/>
    </source>
</evidence>
<dbReference type="InterPro" id="IPR023796">
    <property type="entry name" value="Serpin_dom"/>
</dbReference>
<proteinExistence type="inferred from homology"/>
<dbReference type="Gene3D" id="2.30.39.10">
    <property type="entry name" value="Alpha-1-antitrypsin, domain 1"/>
    <property type="match status" value="1"/>
</dbReference>
<keyword evidence="5" id="KW-1185">Reference proteome</keyword>
<feature type="compositionally biased region" description="Polar residues" evidence="2">
    <location>
        <begin position="396"/>
        <end position="413"/>
    </location>
</feature>
<protein>
    <submittedName>
        <fullName evidence="4">Alpha-2-antiplasmin-like</fullName>
    </submittedName>
</protein>
<evidence type="ECO:0000256" key="1">
    <source>
        <dbReference type="RuleBase" id="RU000411"/>
    </source>
</evidence>
<feature type="region of interest" description="Disordered" evidence="2">
    <location>
        <begin position="380"/>
        <end position="413"/>
    </location>
</feature>
<name>A0A671NRH0_9TELE</name>
<dbReference type="Pfam" id="PF00079">
    <property type="entry name" value="Serpin"/>
    <property type="match status" value="1"/>
</dbReference>
<dbReference type="Ensembl" id="ENSSANT00000051903.1">
    <property type="protein sequence ID" value="ENSSANP00000048826.1"/>
    <property type="gene ID" value="ENSSANG00000024490.1"/>
</dbReference>
<evidence type="ECO:0000256" key="2">
    <source>
        <dbReference type="SAM" id="MobiDB-lite"/>
    </source>
</evidence>
<evidence type="ECO:0000259" key="3">
    <source>
        <dbReference type="SMART" id="SM00093"/>
    </source>
</evidence>